<gene>
    <name evidence="2" type="ORF">NSPZN2_40179</name>
</gene>
<dbReference type="InterPro" id="IPR016130">
    <property type="entry name" value="Tyr_Pase_AS"/>
</dbReference>
<accession>A0ABN7LTR0</accession>
<organism evidence="2 3">
    <name type="scientific">Nitrospira defluvii</name>
    <dbReference type="NCBI Taxonomy" id="330214"/>
    <lineage>
        <taxon>Bacteria</taxon>
        <taxon>Pseudomonadati</taxon>
        <taxon>Nitrospirota</taxon>
        <taxon>Nitrospiria</taxon>
        <taxon>Nitrospirales</taxon>
        <taxon>Nitrospiraceae</taxon>
        <taxon>Nitrospira</taxon>
    </lineage>
</organism>
<dbReference type="InterPro" id="IPR029021">
    <property type="entry name" value="Prot-tyrosine_phosphatase-like"/>
</dbReference>
<dbReference type="InterPro" id="IPR050561">
    <property type="entry name" value="PTP"/>
</dbReference>
<dbReference type="PROSITE" id="PS00383">
    <property type="entry name" value="TYR_PHOSPHATASE_1"/>
    <property type="match status" value="1"/>
</dbReference>
<protein>
    <submittedName>
        <fullName evidence="2">TYR_PHOSPHATASE_2 domain-containing protein</fullName>
    </submittedName>
</protein>
<dbReference type="PANTHER" id="PTHR23339">
    <property type="entry name" value="TYROSINE SPECIFIC PROTEIN PHOSPHATASE AND DUAL SPECIFICITY PROTEIN PHOSPHATASE"/>
    <property type="match status" value="1"/>
</dbReference>
<evidence type="ECO:0000313" key="3">
    <source>
        <dbReference type="Proteomes" id="UP000675880"/>
    </source>
</evidence>
<reference evidence="2 3" key="1">
    <citation type="submission" date="2021-02" db="EMBL/GenBank/DDBJ databases">
        <authorList>
            <person name="Han P."/>
        </authorList>
    </citation>
    <scope>NUCLEOTIDE SEQUENCE [LARGE SCALE GENOMIC DNA]</scope>
    <source>
        <strain evidence="2">Candidatus Nitrospira sp. ZN2</strain>
    </source>
</reference>
<dbReference type="Proteomes" id="UP000675880">
    <property type="component" value="Unassembled WGS sequence"/>
</dbReference>
<dbReference type="SUPFAM" id="SSF52799">
    <property type="entry name" value="(Phosphotyrosine protein) phosphatases II"/>
    <property type="match status" value="1"/>
</dbReference>
<feature type="domain" description="Tyrosine specific protein phosphatases" evidence="1">
    <location>
        <begin position="96"/>
        <end position="164"/>
    </location>
</feature>
<comment type="caution">
    <text evidence="2">The sequence shown here is derived from an EMBL/GenBank/DDBJ whole genome shotgun (WGS) entry which is preliminary data.</text>
</comment>
<evidence type="ECO:0000259" key="1">
    <source>
        <dbReference type="PROSITE" id="PS50056"/>
    </source>
</evidence>
<dbReference type="InterPro" id="IPR000387">
    <property type="entry name" value="Tyr_Pase_dom"/>
</dbReference>
<name>A0ABN7LTR0_9BACT</name>
<keyword evidence="3" id="KW-1185">Reference proteome</keyword>
<dbReference type="EMBL" id="CAJNBJ010000017">
    <property type="protein sequence ID" value="CAE6768920.1"/>
    <property type="molecule type" value="Genomic_DNA"/>
</dbReference>
<dbReference type="PROSITE" id="PS50056">
    <property type="entry name" value="TYR_PHOSPHATASE_2"/>
    <property type="match status" value="1"/>
</dbReference>
<evidence type="ECO:0000313" key="2">
    <source>
        <dbReference type="EMBL" id="CAE6768920.1"/>
    </source>
</evidence>
<proteinExistence type="predicted"/>
<sequence>MLSSASPEWKNGRPMTAYPLNLPGLVYGSAMPFGLYDPEGRLLPEFRAAAIHAVVLLAEPDECREKTGRDLLAIYRDEGLTVFPLPIPNYGIPVDGRLTDVLRQAHEQAVRGRNLLIHCSAGLGRTALFATLLARSVLGLSGPDALAWLGRHQPGALLTPAQIMLIME</sequence>
<dbReference type="Gene3D" id="3.90.190.10">
    <property type="entry name" value="Protein tyrosine phosphatase superfamily"/>
    <property type="match status" value="1"/>
</dbReference>
<dbReference type="Pfam" id="PF22785">
    <property type="entry name" value="Tc-R-P"/>
    <property type="match status" value="1"/>
</dbReference>